<sequence length="421" mass="46233">MNPKESQNPSAEPLSEREKHLLSIYGKLPHKGLLGAAAKHRTYFDSGDYALAAAHKVTDEGDIQTGTAHPLRESIPHPYAPVPSSGNVAGDANKDSHSCPSKITVSGRHILCTTIVEHHEDDPRSPHLSLYHDGSGQRRKEGSQRNLGRTGMEISWLFRAAINIKSGDTNDSRLVYWIDRDFSQHSIIDRLSVLKPGFHLLEDTKSSPDGPRVGFIRSNLFNVNSGRVLPQNIEGPDNNIIDLLEPEVRQAIERQAEVYVFGQQRTLEGDNTVFQDGALFIHFTNPDRWLGIFLGFASQAAHSDDRTGHAISSETWSDYLIDHRGQPNLIENSVAIKETNIKAPGRGGSKEQQDSVTLTNLTSKPLSLGTWHNSAGRIQVLPPNAVLDAMATKVFDIPIVIFPLMATPSLLSINTASMSTA</sequence>
<dbReference type="InterPro" id="IPR019268">
    <property type="entry name" value="DUF2278"/>
</dbReference>
<evidence type="ECO:0000313" key="4">
    <source>
        <dbReference type="EMBL" id="KAH1902972.1"/>
    </source>
</evidence>
<dbReference type="AlphaFoldDB" id="A0A9P8NH96"/>
<gene>
    <name evidence="4" type="ORF">KXV57_007156</name>
</gene>
<comment type="similarity">
    <text evidence="1 2">Belongs to the endosulfine family.</text>
</comment>
<evidence type="ECO:0000313" key="5">
    <source>
        <dbReference type="Proteomes" id="UP000813423"/>
    </source>
</evidence>
<dbReference type="EMBL" id="JAIBSC010000055">
    <property type="protein sequence ID" value="KAH1902972.1"/>
    <property type="molecule type" value="Genomic_DNA"/>
</dbReference>
<organism evidence="4 5">
    <name type="scientific">Aspergillus fumigatus</name>
    <name type="common">Neosartorya fumigata</name>
    <dbReference type="NCBI Taxonomy" id="746128"/>
    <lineage>
        <taxon>Eukaryota</taxon>
        <taxon>Fungi</taxon>
        <taxon>Dikarya</taxon>
        <taxon>Ascomycota</taxon>
        <taxon>Pezizomycotina</taxon>
        <taxon>Eurotiomycetes</taxon>
        <taxon>Eurotiomycetidae</taxon>
        <taxon>Eurotiales</taxon>
        <taxon>Aspergillaceae</taxon>
        <taxon>Aspergillus</taxon>
        <taxon>Aspergillus subgen. Fumigati</taxon>
    </lineage>
</organism>
<dbReference type="Proteomes" id="UP000813423">
    <property type="component" value="Unassembled WGS sequence"/>
</dbReference>
<comment type="caution">
    <text evidence="4">The sequence shown here is derived from an EMBL/GenBank/DDBJ whole genome shotgun (WGS) entry which is preliminary data.</text>
</comment>
<feature type="region of interest" description="Disordered" evidence="3">
    <location>
        <begin position="64"/>
        <end position="101"/>
    </location>
</feature>
<evidence type="ECO:0000256" key="1">
    <source>
        <dbReference type="ARBA" id="ARBA00010520"/>
    </source>
</evidence>
<protein>
    <recommendedName>
        <fullName evidence="2">mRNA stability protein</fullName>
    </recommendedName>
</protein>
<evidence type="ECO:0000256" key="2">
    <source>
        <dbReference type="RuleBase" id="RU363120"/>
    </source>
</evidence>
<dbReference type="InterPro" id="IPR006760">
    <property type="entry name" value="Endosulphine"/>
</dbReference>
<accession>A0A9P8NH96</accession>
<dbReference type="Pfam" id="PF04667">
    <property type="entry name" value="Endosulfine"/>
    <property type="match status" value="1"/>
</dbReference>
<evidence type="ECO:0000256" key="3">
    <source>
        <dbReference type="SAM" id="MobiDB-lite"/>
    </source>
</evidence>
<reference evidence="4" key="1">
    <citation type="submission" date="2021-08" db="EMBL/GenBank/DDBJ databases">
        <title>Global Aspergillus fumigatus from environmental and clinical sources.</title>
        <authorList>
            <person name="Barber A."/>
            <person name="Sae-Ong T."/>
        </authorList>
    </citation>
    <scope>NUCLEOTIDE SEQUENCE</scope>
    <source>
        <strain evidence="4">NRZ-2016-071</strain>
    </source>
</reference>
<comment type="function">
    <text evidence="2">Plays an essential role in initiation of the G0 program by preventing the degradation of specific nutrient-regulated mRNAs via the 5'-3' mRNA decay pathway.</text>
</comment>
<feature type="region of interest" description="Disordered" evidence="3">
    <location>
        <begin position="117"/>
        <end position="146"/>
    </location>
</feature>
<dbReference type="Pfam" id="PF10042">
    <property type="entry name" value="DUF2278"/>
    <property type="match status" value="1"/>
</dbReference>
<proteinExistence type="inferred from homology"/>
<name>A0A9P8NH96_ASPFM</name>